<dbReference type="EMBL" id="JARIHO010000002">
    <property type="protein sequence ID" value="KAJ7366149.1"/>
    <property type="molecule type" value="Genomic_DNA"/>
</dbReference>
<reference evidence="1" key="1">
    <citation type="submission" date="2023-03" db="EMBL/GenBank/DDBJ databases">
        <title>Massive genome expansion in bonnet fungi (Mycena s.s.) driven by repeated elements and novel gene families across ecological guilds.</title>
        <authorList>
            <consortium name="Lawrence Berkeley National Laboratory"/>
            <person name="Harder C.B."/>
            <person name="Miyauchi S."/>
            <person name="Viragh M."/>
            <person name="Kuo A."/>
            <person name="Thoen E."/>
            <person name="Andreopoulos B."/>
            <person name="Lu D."/>
            <person name="Skrede I."/>
            <person name="Drula E."/>
            <person name="Henrissat B."/>
            <person name="Morin E."/>
            <person name="Kohler A."/>
            <person name="Barry K."/>
            <person name="LaButti K."/>
            <person name="Morin E."/>
            <person name="Salamov A."/>
            <person name="Lipzen A."/>
            <person name="Mereny Z."/>
            <person name="Hegedus B."/>
            <person name="Baldrian P."/>
            <person name="Stursova M."/>
            <person name="Weitz H."/>
            <person name="Taylor A."/>
            <person name="Grigoriev I.V."/>
            <person name="Nagy L.G."/>
            <person name="Martin F."/>
            <person name="Kauserud H."/>
        </authorList>
    </citation>
    <scope>NUCLEOTIDE SEQUENCE</scope>
    <source>
        <strain evidence="1">CBHHK002</strain>
    </source>
</reference>
<dbReference type="AlphaFoldDB" id="A0AAD7AQW5"/>
<proteinExistence type="predicted"/>
<evidence type="ECO:0000313" key="1">
    <source>
        <dbReference type="EMBL" id="KAJ7366149.1"/>
    </source>
</evidence>
<organism evidence="1 2">
    <name type="scientific">Mycena albidolilacea</name>
    <dbReference type="NCBI Taxonomy" id="1033008"/>
    <lineage>
        <taxon>Eukaryota</taxon>
        <taxon>Fungi</taxon>
        <taxon>Dikarya</taxon>
        <taxon>Basidiomycota</taxon>
        <taxon>Agaricomycotina</taxon>
        <taxon>Agaricomycetes</taxon>
        <taxon>Agaricomycetidae</taxon>
        <taxon>Agaricales</taxon>
        <taxon>Marasmiineae</taxon>
        <taxon>Mycenaceae</taxon>
        <taxon>Mycena</taxon>
    </lineage>
</organism>
<sequence>MVPLPVEVNLSLRSDLEAQGCSLKSHFLANFNTPKDSTAAAPLVPTLMFVKTRFHMLRAAPIKILYIQLYEIDVVAVHVECNLNLCAEPGVDGRKRVLRDGSRTVSPSASALDECRGRKLSELNEVAGLDTGIPLNCDVSAGRPKNGTDLARSIRCVPNRSQTKIGCLRPMSSADVTFEVRGKSVEMIGLESLKSAESAREVYGGYALGFVSDTH</sequence>
<protein>
    <submittedName>
        <fullName evidence="1">Uncharacterized protein</fullName>
    </submittedName>
</protein>
<keyword evidence="2" id="KW-1185">Reference proteome</keyword>
<dbReference type="Proteomes" id="UP001218218">
    <property type="component" value="Unassembled WGS sequence"/>
</dbReference>
<gene>
    <name evidence="1" type="ORF">DFH08DRAFT_797146</name>
</gene>
<evidence type="ECO:0000313" key="2">
    <source>
        <dbReference type="Proteomes" id="UP001218218"/>
    </source>
</evidence>
<name>A0AAD7AQW5_9AGAR</name>
<accession>A0AAD7AQW5</accession>
<comment type="caution">
    <text evidence="1">The sequence shown here is derived from an EMBL/GenBank/DDBJ whole genome shotgun (WGS) entry which is preliminary data.</text>
</comment>